<keyword evidence="1" id="KW-0812">Transmembrane</keyword>
<proteinExistence type="predicted"/>
<dbReference type="Proteomes" id="UP001059773">
    <property type="component" value="Chromosome"/>
</dbReference>
<evidence type="ECO:0000256" key="1">
    <source>
        <dbReference type="SAM" id="Phobius"/>
    </source>
</evidence>
<dbReference type="EMBL" id="CP101914">
    <property type="protein sequence ID" value="UUI04968.1"/>
    <property type="molecule type" value="Genomic_DNA"/>
</dbReference>
<reference evidence="2" key="1">
    <citation type="submission" date="2022-07" db="EMBL/GenBank/DDBJ databases">
        <title>FELIX.</title>
        <authorList>
            <person name="Wan K.H."/>
            <person name="Park S."/>
            <person name="Lawrence Q."/>
            <person name="Eichenberger J.P."/>
            <person name="Booth B.W."/>
            <person name="Piaggio A.J."/>
            <person name="Chandler J.C."/>
            <person name="Franklin A.B."/>
            <person name="Celniker S.E."/>
        </authorList>
    </citation>
    <scope>NUCLEOTIDE SEQUENCE</scope>
    <source>
        <strain evidence="2">QA-1986 374</strain>
    </source>
</reference>
<keyword evidence="3" id="KW-1185">Reference proteome</keyword>
<feature type="transmembrane region" description="Helical" evidence="1">
    <location>
        <begin position="6"/>
        <end position="27"/>
    </location>
</feature>
<gene>
    <name evidence="2" type="ORF">NP439_10155</name>
</gene>
<dbReference type="RefSeq" id="WP_256709878.1">
    <property type="nucleotide sequence ID" value="NZ_CP101914.1"/>
</dbReference>
<sequence>MRTYLIFAHVLNIFLLFPVGFLGLLLFMNISEPGNIPPVSPIDIGIVITMLVMWAVSYWYQIWKKEWGPLLVANLIFLVALFVLIVMIMPFLFDIFY</sequence>
<keyword evidence="1" id="KW-0472">Membrane</keyword>
<feature type="transmembrane region" description="Helical" evidence="1">
    <location>
        <begin position="72"/>
        <end position="93"/>
    </location>
</feature>
<evidence type="ECO:0000313" key="2">
    <source>
        <dbReference type="EMBL" id="UUI04968.1"/>
    </source>
</evidence>
<organism evidence="2 3">
    <name type="scientific">Oceanobacillus jeddahense</name>
    <dbReference type="NCBI Taxonomy" id="1462527"/>
    <lineage>
        <taxon>Bacteria</taxon>
        <taxon>Bacillati</taxon>
        <taxon>Bacillota</taxon>
        <taxon>Bacilli</taxon>
        <taxon>Bacillales</taxon>
        <taxon>Bacillaceae</taxon>
        <taxon>Oceanobacillus</taxon>
    </lineage>
</organism>
<protein>
    <submittedName>
        <fullName evidence="2">Uncharacterized protein</fullName>
    </submittedName>
</protein>
<name>A0ABY5JX51_9BACI</name>
<evidence type="ECO:0000313" key="3">
    <source>
        <dbReference type="Proteomes" id="UP001059773"/>
    </source>
</evidence>
<accession>A0ABY5JX51</accession>
<keyword evidence="1" id="KW-1133">Transmembrane helix</keyword>
<feature type="transmembrane region" description="Helical" evidence="1">
    <location>
        <begin position="39"/>
        <end position="60"/>
    </location>
</feature>